<accession>D7A921</accession>
<evidence type="ECO:0000313" key="3">
    <source>
        <dbReference type="Proteomes" id="UP000006633"/>
    </source>
</evidence>
<dbReference type="RefSeq" id="WP_013166231.1">
    <property type="nucleotide sequence ID" value="NC_014217.1"/>
</dbReference>
<protein>
    <recommendedName>
        <fullName evidence="4">Outer membrane protein beta-barrel domain-containing protein</fullName>
    </recommendedName>
</protein>
<sequence>MRYGLTILASCAMLAAGIHAAAADSTSIGGTFTTERGPEDFSATTGTDWQGDITHTFDNKFSISGAVKYYDTAGTTDSKTNVQVGIGYTWELGKMSLTGSIGAGQHFIHSDDDTSFPYYYLTIAGSVPIAEKWSWTMFRLRYRNAFDTSNDYDTPEVATGVTYNIDAHNNVSLFIERDWSNGAASYTGIEVGYHYKF</sequence>
<keyword evidence="3" id="KW-1185">Reference proteome</keyword>
<evidence type="ECO:0000313" key="2">
    <source>
        <dbReference type="EMBL" id="ADH88726.1"/>
    </source>
</evidence>
<proteinExistence type="predicted"/>
<evidence type="ECO:0008006" key="4">
    <source>
        <dbReference type="Google" id="ProtNLM"/>
    </source>
</evidence>
<feature type="signal peptide" evidence="1">
    <location>
        <begin position="1"/>
        <end position="20"/>
    </location>
</feature>
<dbReference type="Proteomes" id="UP000006633">
    <property type="component" value="Chromosome"/>
</dbReference>
<dbReference type="STRING" id="639283.Snov_1416"/>
<dbReference type="HOGENOM" id="CLU_1383428_0_0_5"/>
<dbReference type="OrthoDB" id="8420168at2"/>
<evidence type="ECO:0000256" key="1">
    <source>
        <dbReference type="SAM" id="SignalP"/>
    </source>
</evidence>
<organism evidence="2 3">
    <name type="scientific">Ancylobacter novellus (strain ATCC 8093 / DSM 506 / JCM 20403 / CCM 1077 / IAM 12100 / NBRC 12443 / NCIMB 10456)</name>
    <name type="common">Starkeya novella</name>
    <dbReference type="NCBI Taxonomy" id="639283"/>
    <lineage>
        <taxon>Bacteria</taxon>
        <taxon>Pseudomonadati</taxon>
        <taxon>Pseudomonadota</taxon>
        <taxon>Alphaproteobacteria</taxon>
        <taxon>Hyphomicrobiales</taxon>
        <taxon>Xanthobacteraceae</taxon>
        <taxon>Ancylobacter</taxon>
    </lineage>
</organism>
<name>D7A921_ANCN5</name>
<feature type="chain" id="PRO_5003092306" description="Outer membrane protein beta-barrel domain-containing protein" evidence="1">
    <location>
        <begin position="21"/>
        <end position="197"/>
    </location>
</feature>
<keyword evidence="1" id="KW-0732">Signal</keyword>
<dbReference type="KEGG" id="sno:Snov_1416"/>
<dbReference type="eggNOG" id="ENOG5031A7K">
    <property type="taxonomic scope" value="Bacteria"/>
</dbReference>
<gene>
    <name evidence="2" type="ordered locus">Snov_1416</name>
</gene>
<dbReference type="EMBL" id="CP002026">
    <property type="protein sequence ID" value="ADH88726.1"/>
    <property type="molecule type" value="Genomic_DNA"/>
</dbReference>
<reference evidence="2 3" key="1">
    <citation type="journal article" date="2012" name="Stand. Genomic Sci.">
        <title>Complete genome sequence of the facultatively chemolithoautotrophic and methylotrophic alpha Proteobacterium Starkeya novella type strain (ATCC 8093(T)).</title>
        <authorList>
            <person name="Kappler U."/>
            <person name="Davenport K."/>
            <person name="Beatson S."/>
            <person name="Lucas S."/>
            <person name="Lapidus A."/>
            <person name="Copeland A."/>
            <person name="Berry K.W."/>
            <person name="Glavina Del Rio T."/>
            <person name="Hammon N."/>
            <person name="Dalin E."/>
            <person name="Tice H."/>
            <person name="Pitluck S."/>
            <person name="Richardson P."/>
            <person name="Bruce D."/>
            <person name="Goodwin L.A."/>
            <person name="Han C."/>
            <person name="Tapia R."/>
            <person name="Detter J.C."/>
            <person name="Chang Y.J."/>
            <person name="Jeffries C.D."/>
            <person name="Land M."/>
            <person name="Hauser L."/>
            <person name="Kyrpides N.C."/>
            <person name="Goker M."/>
            <person name="Ivanova N."/>
            <person name="Klenk H.P."/>
            <person name="Woyke T."/>
        </authorList>
    </citation>
    <scope>NUCLEOTIDE SEQUENCE [LARGE SCALE GENOMIC DNA]</scope>
    <source>
        <strain evidence="3">ATCC 8093 / DSM 506 / JCM 20403 / CCM 1077 / IAM 12100 / NBRC 12443 / NCIMB 10456</strain>
    </source>
</reference>
<dbReference type="AlphaFoldDB" id="D7A921"/>
<dbReference type="SUPFAM" id="SSF56935">
    <property type="entry name" value="Porins"/>
    <property type="match status" value="1"/>
</dbReference>